<feature type="chain" id="PRO_5036481781" evidence="1">
    <location>
        <begin position="23"/>
        <end position="44"/>
    </location>
</feature>
<sequence length="44" mass="5016">MRLRTLMRPVFLLGQLPIMVFGISEKAQNKMAPNLNDMGPRLNC</sequence>
<gene>
    <name evidence="2" type="ORF">TNIN_172041</name>
</gene>
<organism evidence="2 3">
    <name type="scientific">Trichonephila inaurata madagascariensis</name>
    <dbReference type="NCBI Taxonomy" id="2747483"/>
    <lineage>
        <taxon>Eukaryota</taxon>
        <taxon>Metazoa</taxon>
        <taxon>Ecdysozoa</taxon>
        <taxon>Arthropoda</taxon>
        <taxon>Chelicerata</taxon>
        <taxon>Arachnida</taxon>
        <taxon>Araneae</taxon>
        <taxon>Araneomorphae</taxon>
        <taxon>Entelegynae</taxon>
        <taxon>Araneoidea</taxon>
        <taxon>Nephilidae</taxon>
        <taxon>Trichonephila</taxon>
        <taxon>Trichonephila inaurata</taxon>
    </lineage>
</organism>
<feature type="non-terminal residue" evidence="2">
    <location>
        <position position="1"/>
    </location>
</feature>
<accession>A0A8X7BZG0</accession>
<dbReference type="Proteomes" id="UP000886998">
    <property type="component" value="Unassembled WGS sequence"/>
</dbReference>
<dbReference type="EMBL" id="BMAV01007792">
    <property type="protein sequence ID" value="GFY50911.1"/>
    <property type="molecule type" value="Genomic_DNA"/>
</dbReference>
<feature type="signal peptide" evidence="1">
    <location>
        <begin position="1"/>
        <end position="22"/>
    </location>
</feature>
<keyword evidence="1" id="KW-0732">Signal</keyword>
<reference evidence="2" key="1">
    <citation type="submission" date="2020-08" db="EMBL/GenBank/DDBJ databases">
        <title>Multicomponent nature underlies the extraordinary mechanical properties of spider dragline silk.</title>
        <authorList>
            <person name="Kono N."/>
            <person name="Nakamura H."/>
            <person name="Mori M."/>
            <person name="Yoshida Y."/>
            <person name="Ohtoshi R."/>
            <person name="Malay A.D."/>
            <person name="Moran D.A.P."/>
            <person name="Tomita M."/>
            <person name="Numata K."/>
            <person name="Arakawa K."/>
        </authorList>
    </citation>
    <scope>NUCLEOTIDE SEQUENCE</scope>
</reference>
<evidence type="ECO:0000313" key="2">
    <source>
        <dbReference type="EMBL" id="GFY50911.1"/>
    </source>
</evidence>
<evidence type="ECO:0000256" key="1">
    <source>
        <dbReference type="SAM" id="SignalP"/>
    </source>
</evidence>
<comment type="caution">
    <text evidence="2">The sequence shown here is derived from an EMBL/GenBank/DDBJ whole genome shotgun (WGS) entry which is preliminary data.</text>
</comment>
<proteinExistence type="predicted"/>
<protein>
    <submittedName>
        <fullName evidence="2">Uncharacterized protein</fullName>
    </submittedName>
</protein>
<name>A0A8X7BZG0_9ARAC</name>
<dbReference type="AlphaFoldDB" id="A0A8X7BZG0"/>
<evidence type="ECO:0000313" key="3">
    <source>
        <dbReference type="Proteomes" id="UP000886998"/>
    </source>
</evidence>
<keyword evidence="3" id="KW-1185">Reference proteome</keyword>